<name>A0A917L915_9ACTN</name>
<dbReference type="RefSeq" id="WP_189315822.1">
    <property type="nucleotide sequence ID" value="NZ_BMQA01000043.1"/>
</dbReference>
<gene>
    <name evidence="1" type="ORF">GCM10010121_074780</name>
</gene>
<dbReference type="EMBL" id="BMQA01000043">
    <property type="protein sequence ID" value="GGJ53014.1"/>
    <property type="molecule type" value="Genomic_DNA"/>
</dbReference>
<organism evidence="1 2">
    <name type="scientific">Streptomyces brasiliensis</name>
    <dbReference type="NCBI Taxonomy" id="1954"/>
    <lineage>
        <taxon>Bacteria</taxon>
        <taxon>Bacillati</taxon>
        <taxon>Actinomycetota</taxon>
        <taxon>Actinomycetes</taxon>
        <taxon>Kitasatosporales</taxon>
        <taxon>Streptomycetaceae</taxon>
        <taxon>Streptomyces</taxon>
    </lineage>
</organism>
<comment type="caution">
    <text evidence="1">The sequence shown here is derived from an EMBL/GenBank/DDBJ whole genome shotgun (WGS) entry which is preliminary data.</text>
</comment>
<proteinExistence type="predicted"/>
<reference evidence="1" key="2">
    <citation type="submission" date="2020-09" db="EMBL/GenBank/DDBJ databases">
        <authorList>
            <person name="Sun Q."/>
            <person name="Ohkuma M."/>
        </authorList>
    </citation>
    <scope>NUCLEOTIDE SEQUENCE</scope>
    <source>
        <strain evidence="1">JCM 3086</strain>
    </source>
</reference>
<keyword evidence="2" id="KW-1185">Reference proteome</keyword>
<reference evidence="1" key="1">
    <citation type="journal article" date="2014" name="Int. J. Syst. Evol. Microbiol.">
        <title>Complete genome sequence of Corynebacterium casei LMG S-19264T (=DSM 44701T), isolated from a smear-ripened cheese.</title>
        <authorList>
            <consortium name="US DOE Joint Genome Institute (JGI-PGF)"/>
            <person name="Walter F."/>
            <person name="Albersmeier A."/>
            <person name="Kalinowski J."/>
            <person name="Ruckert C."/>
        </authorList>
    </citation>
    <scope>NUCLEOTIDE SEQUENCE</scope>
    <source>
        <strain evidence="1">JCM 3086</strain>
    </source>
</reference>
<accession>A0A917L915</accession>
<protein>
    <submittedName>
        <fullName evidence="1">Uncharacterized protein</fullName>
    </submittedName>
</protein>
<evidence type="ECO:0000313" key="1">
    <source>
        <dbReference type="EMBL" id="GGJ53014.1"/>
    </source>
</evidence>
<dbReference type="Proteomes" id="UP000657574">
    <property type="component" value="Unassembled WGS sequence"/>
</dbReference>
<sequence>MERARYEADRAERAFSQVEPENWLVARDNLGWALQRTRLSHLQSAHSENAPSPA</sequence>
<evidence type="ECO:0000313" key="2">
    <source>
        <dbReference type="Proteomes" id="UP000657574"/>
    </source>
</evidence>
<dbReference type="AlphaFoldDB" id="A0A917L915"/>